<feature type="compositionally biased region" description="Basic residues" evidence="1">
    <location>
        <begin position="7"/>
        <end position="17"/>
    </location>
</feature>
<reference evidence="2 3" key="1">
    <citation type="submission" date="2019-02" db="EMBL/GenBank/DDBJ databases">
        <authorList>
            <person name="Khodamoradi S."/>
            <person name="Hahnke R.L."/>
            <person name="Kaempfer P."/>
            <person name="Schumann P."/>
            <person name="Rohde M."/>
            <person name="Steinert M."/>
            <person name="Luzhetskyy A."/>
            <person name="Wink J."/>
            <person name="Ruckert C."/>
        </authorList>
    </citation>
    <scope>NUCLEOTIDE SEQUENCE [LARGE SCALE GENOMIC DNA]</scope>
    <source>
        <strain evidence="2 3">M2</strain>
    </source>
</reference>
<evidence type="ECO:0000256" key="1">
    <source>
        <dbReference type="SAM" id="MobiDB-lite"/>
    </source>
</evidence>
<evidence type="ECO:0000313" key="3">
    <source>
        <dbReference type="Proteomes" id="UP000292235"/>
    </source>
</evidence>
<proteinExistence type="predicted"/>
<dbReference type="KEGG" id="strr:EKD16_24785"/>
<feature type="region of interest" description="Disordered" evidence="1">
    <location>
        <begin position="1"/>
        <end position="47"/>
    </location>
</feature>
<name>A0A4P6QAS6_9ACTN</name>
<dbReference type="AlphaFoldDB" id="A0A4P6QAS6"/>
<dbReference type="Proteomes" id="UP000292235">
    <property type="component" value="Chromosome"/>
</dbReference>
<dbReference type="EMBL" id="CP036455">
    <property type="protein sequence ID" value="QBI56699.1"/>
    <property type="molecule type" value="Genomic_DNA"/>
</dbReference>
<organism evidence="2 3">
    <name type="scientific">Streptomonospora litoralis</name>
    <dbReference type="NCBI Taxonomy" id="2498135"/>
    <lineage>
        <taxon>Bacteria</taxon>
        <taxon>Bacillati</taxon>
        <taxon>Actinomycetota</taxon>
        <taxon>Actinomycetes</taxon>
        <taxon>Streptosporangiales</taxon>
        <taxon>Nocardiopsidaceae</taxon>
        <taxon>Streptomonospora</taxon>
    </lineage>
</organism>
<protein>
    <submittedName>
        <fullName evidence="2">Uncharacterized protein</fullName>
    </submittedName>
</protein>
<accession>A0A4P6QAS6</accession>
<sequence length="47" mass="5066">MTDIIRTPRRRASRIRRYAPMPADLPGPNGADASAATTGRSSIAGRR</sequence>
<evidence type="ECO:0000313" key="2">
    <source>
        <dbReference type="EMBL" id="QBI56699.1"/>
    </source>
</evidence>
<keyword evidence="3" id="KW-1185">Reference proteome</keyword>
<gene>
    <name evidence="2" type="ORF">EKD16_24785</name>
</gene>